<dbReference type="EMBL" id="PCXQ01000004">
    <property type="protein sequence ID" value="PJE51018.1"/>
    <property type="molecule type" value="Genomic_DNA"/>
</dbReference>
<dbReference type="Pfam" id="PF00905">
    <property type="entry name" value="Transpeptidase"/>
    <property type="match status" value="1"/>
</dbReference>
<keyword evidence="2 3" id="KW-0472">Membrane</keyword>
<comment type="subcellular location">
    <subcellularLocation>
        <location evidence="1">Membrane</location>
    </subcellularLocation>
</comment>
<dbReference type="SUPFAM" id="SSF56519">
    <property type="entry name" value="Penicillin binding protein dimerisation domain"/>
    <property type="match status" value="1"/>
</dbReference>
<name>A0A2J0QA96_9BACT</name>
<evidence type="ECO:0000313" key="7">
    <source>
        <dbReference type="Proteomes" id="UP000228496"/>
    </source>
</evidence>
<evidence type="ECO:0000259" key="5">
    <source>
        <dbReference type="Pfam" id="PF03717"/>
    </source>
</evidence>
<dbReference type="PANTHER" id="PTHR30627:SF1">
    <property type="entry name" value="PEPTIDOGLYCAN D,D-TRANSPEPTIDASE FTSI"/>
    <property type="match status" value="1"/>
</dbReference>
<dbReference type="Pfam" id="PF03717">
    <property type="entry name" value="PBP_dimer"/>
    <property type="match status" value="1"/>
</dbReference>
<dbReference type="GO" id="GO:0071555">
    <property type="term" value="P:cell wall organization"/>
    <property type="evidence" value="ECO:0007669"/>
    <property type="project" value="TreeGrafter"/>
</dbReference>
<dbReference type="SUPFAM" id="SSF56601">
    <property type="entry name" value="beta-lactamase/transpeptidase-like"/>
    <property type="match status" value="1"/>
</dbReference>
<feature type="domain" description="Penicillin-binding protein dimerisation" evidence="5">
    <location>
        <begin position="55"/>
        <end position="190"/>
    </location>
</feature>
<keyword evidence="3" id="KW-1133">Transmembrane helix</keyword>
<dbReference type="GO" id="GO:0005886">
    <property type="term" value="C:plasma membrane"/>
    <property type="evidence" value="ECO:0007669"/>
    <property type="project" value="TreeGrafter"/>
</dbReference>
<evidence type="ECO:0000313" key="6">
    <source>
        <dbReference type="EMBL" id="PJE51018.1"/>
    </source>
</evidence>
<organism evidence="6 7">
    <name type="scientific">Candidatus Yanofskybacteria bacterium CG10_big_fil_rev_8_21_14_0_10_36_16</name>
    <dbReference type="NCBI Taxonomy" id="1975096"/>
    <lineage>
        <taxon>Bacteria</taxon>
        <taxon>Candidatus Yanofskyibacteriota</taxon>
    </lineage>
</organism>
<evidence type="ECO:0008006" key="8">
    <source>
        <dbReference type="Google" id="ProtNLM"/>
    </source>
</evidence>
<evidence type="ECO:0000256" key="3">
    <source>
        <dbReference type="SAM" id="Phobius"/>
    </source>
</evidence>
<dbReference type="InterPro" id="IPR050515">
    <property type="entry name" value="Beta-lactam/transpept"/>
</dbReference>
<gene>
    <name evidence="6" type="ORF">COV29_01960</name>
</gene>
<dbReference type="InterPro" id="IPR001460">
    <property type="entry name" value="PCN-bd_Tpept"/>
</dbReference>
<reference evidence="6 7" key="1">
    <citation type="submission" date="2017-09" db="EMBL/GenBank/DDBJ databases">
        <title>Depth-based differentiation of microbial function through sediment-hosted aquifers and enrichment of novel symbionts in the deep terrestrial subsurface.</title>
        <authorList>
            <person name="Probst A.J."/>
            <person name="Ladd B."/>
            <person name="Jarett J.K."/>
            <person name="Geller-Mcgrath D.E."/>
            <person name="Sieber C.M."/>
            <person name="Emerson J.B."/>
            <person name="Anantharaman K."/>
            <person name="Thomas B.C."/>
            <person name="Malmstrom R."/>
            <person name="Stieglmeier M."/>
            <person name="Klingl A."/>
            <person name="Woyke T."/>
            <person name="Ryan C.M."/>
            <person name="Banfield J.F."/>
        </authorList>
    </citation>
    <scope>NUCLEOTIDE SEQUENCE [LARGE SCALE GENOMIC DNA]</scope>
    <source>
        <strain evidence="6">CG10_big_fil_rev_8_21_14_0_10_36_16</strain>
    </source>
</reference>
<dbReference type="GO" id="GO:0008658">
    <property type="term" value="F:penicillin binding"/>
    <property type="evidence" value="ECO:0007669"/>
    <property type="project" value="InterPro"/>
</dbReference>
<dbReference type="Gene3D" id="3.90.1310.10">
    <property type="entry name" value="Penicillin-binding protein 2a (Domain 2)"/>
    <property type="match status" value="1"/>
</dbReference>
<comment type="caution">
    <text evidence="6">The sequence shown here is derived from an EMBL/GenBank/DDBJ whole genome shotgun (WGS) entry which is preliminary data.</text>
</comment>
<dbReference type="PANTHER" id="PTHR30627">
    <property type="entry name" value="PEPTIDOGLYCAN D,D-TRANSPEPTIDASE"/>
    <property type="match status" value="1"/>
</dbReference>
<sequence>MVTDSTKRINLLLVIVLIASGGIVYRLFSLTVLQHSNYVKYAQKQYENSLSQLENRGNIYFLGGEKNGYLAATNQSFTYVYSDNTQVGDPSGTAKTLADILGEESGRIADLLSHKNKEYVVLAEKISDEQAKKIKEEKFEGVSIGSATERFYPQGETASYVLGFVGFEGYRRVGQYGVESTYNRVLSGLEDSNEWFGNTAYSKVAGFFKSAVGGDNKEKLNETEKEEQSNNSDIVLTIDKDIQDFVESKLNSLLEKWQSPSGLAIVQNPNTGAILALVASPGYDPNEYDKFNLSEFVNPVTQKLFEPGSSFKPITMAGALDKGVVEPNTTYNDTGTVTESGFTIKNFDERSHGVQTMRQVLEKSLNTGTIFAQGKLGNDDFLNYAVAFGFGQKTGIDMPGEIIGNISNLYTGRKINFMTASFGQGIAVTPIQLINAYSAMANGGKLMKPYIVEEIINSDGTRIVTEPEILGQPIKEKTSLAIKSMLTGAVDNGFDKARVSGYDVAGKTGTAQISEDGEYGEDFIHSFVGFAPSYNPMFVVLLKIDRPKGEEFASNTLSPAFADIMKFLFNYYGVPPTR</sequence>
<feature type="domain" description="Penicillin-binding protein transpeptidase" evidence="4">
    <location>
        <begin position="262"/>
        <end position="566"/>
    </location>
</feature>
<evidence type="ECO:0000256" key="1">
    <source>
        <dbReference type="ARBA" id="ARBA00004370"/>
    </source>
</evidence>
<dbReference type="InterPro" id="IPR036138">
    <property type="entry name" value="PBP_dimer_sf"/>
</dbReference>
<dbReference type="AlphaFoldDB" id="A0A2J0QA96"/>
<feature type="transmembrane region" description="Helical" evidence="3">
    <location>
        <begin position="9"/>
        <end position="28"/>
    </location>
</feature>
<keyword evidence="3" id="KW-0812">Transmembrane</keyword>
<dbReference type="Proteomes" id="UP000228496">
    <property type="component" value="Unassembled WGS sequence"/>
</dbReference>
<dbReference type="InterPro" id="IPR005311">
    <property type="entry name" value="PBP_dimer"/>
</dbReference>
<evidence type="ECO:0000256" key="2">
    <source>
        <dbReference type="ARBA" id="ARBA00023136"/>
    </source>
</evidence>
<dbReference type="Gene3D" id="3.40.710.10">
    <property type="entry name" value="DD-peptidase/beta-lactamase superfamily"/>
    <property type="match status" value="1"/>
</dbReference>
<evidence type="ECO:0000259" key="4">
    <source>
        <dbReference type="Pfam" id="PF00905"/>
    </source>
</evidence>
<protein>
    <recommendedName>
        <fullName evidence="8">Penicillin-binding protein transpeptidase domain-containing protein</fullName>
    </recommendedName>
</protein>
<proteinExistence type="predicted"/>
<accession>A0A2J0QA96</accession>
<dbReference type="InterPro" id="IPR012338">
    <property type="entry name" value="Beta-lactam/transpept-like"/>
</dbReference>